<dbReference type="NCBIfam" id="TIGR03701">
    <property type="entry name" value="mena_SCO4490"/>
    <property type="match status" value="1"/>
</dbReference>
<name>A0A160V8G5_9ZZZZ</name>
<dbReference type="Pfam" id="PF20695">
    <property type="entry name" value="UbiD_N"/>
    <property type="match status" value="1"/>
</dbReference>
<evidence type="ECO:0000259" key="4">
    <source>
        <dbReference type="Pfam" id="PF20696"/>
    </source>
</evidence>
<dbReference type="PANTHER" id="PTHR30108">
    <property type="entry name" value="3-OCTAPRENYL-4-HYDROXYBENZOATE CARBOXY-LYASE-RELATED"/>
    <property type="match status" value="1"/>
</dbReference>
<dbReference type="InterPro" id="IPR022390">
    <property type="entry name" value="HBDC"/>
</dbReference>
<dbReference type="GO" id="GO:0006744">
    <property type="term" value="P:ubiquinone biosynthetic process"/>
    <property type="evidence" value="ECO:0007669"/>
    <property type="project" value="TreeGrafter"/>
</dbReference>
<dbReference type="InterPro" id="IPR049381">
    <property type="entry name" value="UbiD-like_C"/>
</dbReference>
<sequence>MKFKDLREFISFLENKGELRRITAPVSHELEITEITDRVIKAGGPALLFENVTGFDTPLLVNMYGSHQRVAWALGVEHVDDLVGRVEGLLDLMQGPPKGILNKLRTLGQLIQMGSFQPKTVNNGPCQEVVIQGDDVDLYKFPILKCWPLDGGPFITLPLVITKDPETSIQNYGTYRMQVYDKQTTGMHWQTHKVGTHHYRLSHELGLEKLDVAVALGGDPATIWTGSAPLPPDMDEMAVAGFLREEGVELVKAKTNDLWVPAQAEIVLEGYVTPGEERDEGPFGDHTGYYSMEDPYPVFHVTCITHRKDPIYPAAIVGRPPMEDYWMGKITERVFLPMMKLILPEIVDLNMPAEGSFHNLVIVSIKKEYPGQGRKVMHGLWGLGLMSLVKTIIVVDHNVDVQNISEVAWRVTNNIDPGQDFVFADGPIDDLDIGSSTPKFGSKVGLDATIKWAGEGARQKGWPPDIEMDAAVKDLVDRKWTEYGLA</sequence>
<dbReference type="NCBIfam" id="TIGR00148">
    <property type="entry name" value="UbiD family decarboxylase"/>
    <property type="match status" value="1"/>
</dbReference>
<proteinExistence type="inferred from homology"/>
<dbReference type="InterPro" id="IPR048304">
    <property type="entry name" value="UbiD_Rift_dom"/>
</dbReference>
<dbReference type="Pfam" id="PF20696">
    <property type="entry name" value="UbiD_C"/>
    <property type="match status" value="1"/>
</dbReference>
<dbReference type="AlphaFoldDB" id="A0A160V8G5"/>
<dbReference type="Gene3D" id="1.20.5.570">
    <property type="entry name" value="Single helix bin"/>
    <property type="match status" value="1"/>
</dbReference>
<dbReference type="EMBL" id="FAXA01000173">
    <property type="protein sequence ID" value="CUV02068.1"/>
    <property type="molecule type" value="Genomic_DNA"/>
</dbReference>
<dbReference type="SUPFAM" id="SSF143968">
    <property type="entry name" value="UbiD C-terminal domain-like"/>
    <property type="match status" value="1"/>
</dbReference>
<dbReference type="InterPro" id="IPR049383">
    <property type="entry name" value="UbiD-like_N"/>
</dbReference>
<gene>
    <name evidence="5" type="ORF">MGWOODY_Clf637</name>
</gene>
<dbReference type="PANTHER" id="PTHR30108:SF17">
    <property type="entry name" value="FERULIC ACID DECARBOXYLASE 1"/>
    <property type="match status" value="1"/>
</dbReference>
<feature type="domain" description="3-octaprenyl-4-hydroxybenzoate carboxy-lyase-like N-terminal" evidence="3">
    <location>
        <begin position="10"/>
        <end position="83"/>
    </location>
</feature>
<dbReference type="Pfam" id="PF01977">
    <property type="entry name" value="UbiD"/>
    <property type="match status" value="1"/>
</dbReference>
<feature type="domain" description="3-octaprenyl-4-hydroxybenzoate carboxy-lyase-like C-terminal" evidence="4">
    <location>
        <begin position="326"/>
        <end position="448"/>
    </location>
</feature>
<dbReference type="GO" id="GO:0008694">
    <property type="term" value="F:4-hydroxy-3-polyprenylbenzoate decarboxylase activity"/>
    <property type="evidence" value="ECO:0007669"/>
    <property type="project" value="TreeGrafter"/>
</dbReference>
<evidence type="ECO:0000256" key="1">
    <source>
        <dbReference type="ARBA" id="ARBA00010021"/>
    </source>
</evidence>
<organism evidence="5">
    <name type="scientific">hydrothermal vent metagenome</name>
    <dbReference type="NCBI Taxonomy" id="652676"/>
    <lineage>
        <taxon>unclassified sequences</taxon>
        <taxon>metagenomes</taxon>
        <taxon>ecological metagenomes</taxon>
    </lineage>
</organism>
<evidence type="ECO:0000259" key="2">
    <source>
        <dbReference type="Pfam" id="PF01977"/>
    </source>
</evidence>
<evidence type="ECO:0000259" key="3">
    <source>
        <dbReference type="Pfam" id="PF20695"/>
    </source>
</evidence>
<comment type="similarity">
    <text evidence="1">Belongs to the UbiD family.</text>
</comment>
<dbReference type="GO" id="GO:0005829">
    <property type="term" value="C:cytosol"/>
    <property type="evidence" value="ECO:0007669"/>
    <property type="project" value="TreeGrafter"/>
</dbReference>
<evidence type="ECO:0000313" key="5">
    <source>
        <dbReference type="EMBL" id="CUV02068.1"/>
    </source>
</evidence>
<accession>A0A160V8G5</accession>
<dbReference type="SUPFAM" id="SSF50475">
    <property type="entry name" value="FMN-binding split barrel"/>
    <property type="match status" value="1"/>
</dbReference>
<dbReference type="Gene3D" id="3.40.1670.10">
    <property type="entry name" value="UbiD C-terminal domain-like"/>
    <property type="match status" value="1"/>
</dbReference>
<protein>
    <submittedName>
        <fullName evidence="5">UbiD family decarboxylase associated with menaquinone via futalosine</fullName>
    </submittedName>
</protein>
<feature type="domain" description="3-octaprenyl-4-hydroxybenzoate carboxy-lyase-like Rift-related" evidence="2">
    <location>
        <begin position="120"/>
        <end position="320"/>
    </location>
</feature>
<reference evidence="5" key="1">
    <citation type="submission" date="2015-10" db="EMBL/GenBank/DDBJ databases">
        <authorList>
            <person name="Gilbert D.G."/>
        </authorList>
    </citation>
    <scope>NUCLEOTIDE SEQUENCE</scope>
</reference>
<dbReference type="InterPro" id="IPR002830">
    <property type="entry name" value="UbiD"/>
</dbReference>